<name>A0A397U4E6_9GLOM</name>
<evidence type="ECO:0000313" key="1">
    <source>
        <dbReference type="EMBL" id="RIB02293.1"/>
    </source>
</evidence>
<organism evidence="1 2">
    <name type="scientific">Gigaspora rosea</name>
    <dbReference type="NCBI Taxonomy" id="44941"/>
    <lineage>
        <taxon>Eukaryota</taxon>
        <taxon>Fungi</taxon>
        <taxon>Fungi incertae sedis</taxon>
        <taxon>Mucoromycota</taxon>
        <taxon>Glomeromycotina</taxon>
        <taxon>Glomeromycetes</taxon>
        <taxon>Diversisporales</taxon>
        <taxon>Gigasporaceae</taxon>
        <taxon>Gigaspora</taxon>
    </lineage>
</organism>
<keyword evidence="2" id="KW-1185">Reference proteome</keyword>
<gene>
    <name evidence="1" type="ORF">C2G38_2255683</name>
</gene>
<proteinExistence type="predicted"/>
<reference evidence="1 2" key="1">
    <citation type="submission" date="2018-06" db="EMBL/GenBank/DDBJ databases">
        <title>Comparative genomics reveals the genomic features of Rhizophagus irregularis, R. cerebriforme, R. diaphanum and Gigaspora rosea, and their symbiotic lifestyle signature.</title>
        <authorList>
            <person name="Morin E."/>
            <person name="San Clemente H."/>
            <person name="Chen E.C.H."/>
            <person name="De La Providencia I."/>
            <person name="Hainaut M."/>
            <person name="Kuo A."/>
            <person name="Kohler A."/>
            <person name="Murat C."/>
            <person name="Tang N."/>
            <person name="Roy S."/>
            <person name="Loubradou J."/>
            <person name="Henrissat B."/>
            <person name="Grigoriev I.V."/>
            <person name="Corradi N."/>
            <person name="Roux C."/>
            <person name="Martin F.M."/>
        </authorList>
    </citation>
    <scope>NUCLEOTIDE SEQUENCE [LARGE SCALE GENOMIC DNA]</scope>
    <source>
        <strain evidence="1 2">DAOM 194757</strain>
    </source>
</reference>
<dbReference type="AlphaFoldDB" id="A0A397U4E6"/>
<sequence length="89" mass="10300">MELQQRRVIKANIINFIQTINGVQLFIDTDNVTTVAPTRLVPELSSRLQEAIKEYYSTYTAINTNYDEASDDEFSTKLSIIDLEILWKK</sequence>
<evidence type="ECO:0000313" key="2">
    <source>
        <dbReference type="Proteomes" id="UP000266673"/>
    </source>
</evidence>
<dbReference type="EMBL" id="QKWP01002746">
    <property type="protein sequence ID" value="RIB02293.1"/>
    <property type="molecule type" value="Genomic_DNA"/>
</dbReference>
<accession>A0A397U4E6</accession>
<dbReference type="Proteomes" id="UP000266673">
    <property type="component" value="Unassembled WGS sequence"/>
</dbReference>
<comment type="caution">
    <text evidence="1">The sequence shown here is derived from an EMBL/GenBank/DDBJ whole genome shotgun (WGS) entry which is preliminary data.</text>
</comment>
<protein>
    <submittedName>
        <fullName evidence="1">Uncharacterized protein</fullName>
    </submittedName>
</protein>